<evidence type="ECO:0000313" key="1">
    <source>
        <dbReference type="EMBL" id="CAI6098687.1"/>
    </source>
</evidence>
<proteinExistence type="predicted"/>
<reference evidence="1" key="1">
    <citation type="submission" date="2023-01" db="EMBL/GenBank/DDBJ databases">
        <authorList>
            <person name="Piombo E."/>
        </authorList>
    </citation>
    <scope>NUCLEOTIDE SEQUENCE</scope>
</reference>
<comment type="caution">
    <text evidence="1">The sequence shown here is derived from an EMBL/GenBank/DDBJ whole genome shotgun (WGS) entry which is preliminary data.</text>
</comment>
<protein>
    <submittedName>
        <fullName evidence="1">Uncharacterized protein</fullName>
    </submittedName>
</protein>
<keyword evidence="2" id="KW-1185">Reference proteome</keyword>
<sequence>MISVTRVVNILPHAVTTSRKSTAGPPEVLSICQEARGYALKLYVLRQPEAIPDERPLLEKPVDLERARAARASEPPTLLRYAVTAQPTRASAADHGESPSLEDGLGFQHCWKEEEVPDDATRRERSAKNWLVVFRSISAQFDGMDGRGRKKNPYKKLGGYDFEVTWVGARLYQAPGT</sequence>
<dbReference type="AlphaFoldDB" id="A0AA35QAZ7"/>
<accession>A0AA35QAZ7</accession>
<name>A0AA35QAZ7_9HYPO</name>
<dbReference type="Proteomes" id="UP001160390">
    <property type="component" value="Unassembled WGS sequence"/>
</dbReference>
<gene>
    <name evidence="1" type="ORF">CCHLO57077_00002681</name>
</gene>
<evidence type="ECO:0000313" key="2">
    <source>
        <dbReference type="Proteomes" id="UP001160390"/>
    </source>
</evidence>
<dbReference type="EMBL" id="CABFNP030001299">
    <property type="protein sequence ID" value="CAI6098687.1"/>
    <property type="molecule type" value="Genomic_DNA"/>
</dbReference>
<organism evidence="1 2">
    <name type="scientific">Clonostachys chloroleuca</name>
    <dbReference type="NCBI Taxonomy" id="1926264"/>
    <lineage>
        <taxon>Eukaryota</taxon>
        <taxon>Fungi</taxon>
        <taxon>Dikarya</taxon>
        <taxon>Ascomycota</taxon>
        <taxon>Pezizomycotina</taxon>
        <taxon>Sordariomycetes</taxon>
        <taxon>Hypocreomycetidae</taxon>
        <taxon>Hypocreales</taxon>
        <taxon>Bionectriaceae</taxon>
        <taxon>Clonostachys</taxon>
    </lineage>
</organism>